<dbReference type="Proteomes" id="UP000494301">
    <property type="component" value="Unassembled WGS sequence"/>
</dbReference>
<keyword evidence="1" id="KW-1133">Transmembrane helix</keyword>
<feature type="transmembrane region" description="Helical" evidence="1">
    <location>
        <begin position="16"/>
        <end position="40"/>
    </location>
</feature>
<gene>
    <name evidence="2" type="ORF">BLA3211_01585</name>
</gene>
<dbReference type="RefSeq" id="WP_236027379.1">
    <property type="nucleotide sequence ID" value="NZ_CABWIL020000005.1"/>
</dbReference>
<organism evidence="2 3">
    <name type="scientific">Burkholderia aenigmatica</name>
    <dbReference type="NCBI Taxonomy" id="2015348"/>
    <lineage>
        <taxon>Bacteria</taxon>
        <taxon>Pseudomonadati</taxon>
        <taxon>Pseudomonadota</taxon>
        <taxon>Betaproteobacteria</taxon>
        <taxon>Burkholderiales</taxon>
        <taxon>Burkholderiaceae</taxon>
        <taxon>Burkholderia</taxon>
        <taxon>Burkholderia cepacia complex</taxon>
    </lineage>
</organism>
<reference evidence="2 3" key="1">
    <citation type="submission" date="2020-04" db="EMBL/GenBank/DDBJ databases">
        <authorList>
            <person name="Depoorter E."/>
        </authorList>
    </citation>
    <scope>NUCLEOTIDE SEQUENCE [LARGE SCALE GENOMIC DNA]</scope>
    <source>
        <strain evidence="2 3">BCC0217</strain>
    </source>
</reference>
<evidence type="ECO:0000313" key="3">
    <source>
        <dbReference type="Proteomes" id="UP000494301"/>
    </source>
</evidence>
<evidence type="ECO:0000313" key="2">
    <source>
        <dbReference type="EMBL" id="CAB3962199.1"/>
    </source>
</evidence>
<evidence type="ECO:0000256" key="1">
    <source>
        <dbReference type="SAM" id="Phobius"/>
    </source>
</evidence>
<keyword evidence="1" id="KW-0472">Membrane</keyword>
<keyword evidence="1" id="KW-0812">Transmembrane</keyword>
<dbReference type="AlphaFoldDB" id="A0A6J5IU75"/>
<sequence>MLVARGLIRRRVPAEIATAAMLIGLLSYDTAYLIVMLTSAGSRAGMQSYRTESGKLIKTWLSMQPLGSTWTGTPQEHLTSQPGIA</sequence>
<accession>A0A6J5IU75</accession>
<protein>
    <submittedName>
        <fullName evidence="2">Uncharacterized protein</fullName>
    </submittedName>
</protein>
<dbReference type="EMBL" id="CABWIL020000005">
    <property type="protein sequence ID" value="CAB3962199.1"/>
    <property type="molecule type" value="Genomic_DNA"/>
</dbReference>
<name>A0A6J5IU75_9BURK</name>
<proteinExistence type="predicted"/>